<protein>
    <submittedName>
        <fullName evidence="1">Uncharacterized protein</fullName>
    </submittedName>
</protein>
<dbReference type="Proteomes" id="UP000178820">
    <property type="component" value="Unassembled WGS sequence"/>
</dbReference>
<dbReference type="AlphaFoldDB" id="A0A1G2I3L4"/>
<sequence length="68" mass="8055">MFRRSLPTPSTFLQSWRENYPQITRDPFIFLPNEIRITSGIFRNSKNFGINKVVHLQMLSFQKGEPVK</sequence>
<gene>
    <name evidence="1" type="ORF">A3D44_00985</name>
</gene>
<comment type="caution">
    <text evidence="1">The sequence shown here is derived from an EMBL/GenBank/DDBJ whole genome shotgun (WGS) entry which is preliminary data.</text>
</comment>
<accession>A0A1G2I3L4</accession>
<evidence type="ECO:0000313" key="2">
    <source>
        <dbReference type="Proteomes" id="UP000178820"/>
    </source>
</evidence>
<dbReference type="EMBL" id="MHOT01000013">
    <property type="protein sequence ID" value="OGZ69247.1"/>
    <property type="molecule type" value="Genomic_DNA"/>
</dbReference>
<proteinExistence type="predicted"/>
<organism evidence="1 2">
    <name type="scientific">Candidatus Staskawiczbacteria bacterium RIFCSPHIGHO2_02_FULL_42_22</name>
    <dbReference type="NCBI Taxonomy" id="1802207"/>
    <lineage>
        <taxon>Bacteria</taxon>
        <taxon>Candidatus Staskawicziibacteriota</taxon>
    </lineage>
</organism>
<name>A0A1G2I3L4_9BACT</name>
<reference evidence="1 2" key="1">
    <citation type="journal article" date="2016" name="Nat. Commun.">
        <title>Thousands of microbial genomes shed light on interconnected biogeochemical processes in an aquifer system.</title>
        <authorList>
            <person name="Anantharaman K."/>
            <person name="Brown C.T."/>
            <person name="Hug L.A."/>
            <person name="Sharon I."/>
            <person name="Castelle C.J."/>
            <person name="Probst A.J."/>
            <person name="Thomas B.C."/>
            <person name="Singh A."/>
            <person name="Wilkins M.J."/>
            <person name="Karaoz U."/>
            <person name="Brodie E.L."/>
            <person name="Williams K.H."/>
            <person name="Hubbard S.S."/>
            <person name="Banfield J.F."/>
        </authorList>
    </citation>
    <scope>NUCLEOTIDE SEQUENCE [LARGE SCALE GENOMIC DNA]</scope>
</reference>
<evidence type="ECO:0000313" key="1">
    <source>
        <dbReference type="EMBL" id="OGZ69247.1"/>
    </source>
</evidence>